<proteinExistence type="inferred from homology"/>
<organism evidence="2 3">
    <name type="scientific">Salicibibacter cibi</name>
    <dbReference type="NCBI Taxonomy" id="2743001"/>
    <lineage>
        <taxon>Bacteria</taxon>
        <taxon>Bacillati</taxon>
        <taxon>Bacillota</taxon>
        <taxon>Bacilli</taxon>
        <taxon>Bacillales</taxon>
        <taxon>Bacillaceae</taxon>
        <taxon>Salicibibacter</taxon>
    </lineage>
</organism>
<gene>
    <name evidence="2" type="ORF">HUG20_07430</name>
</gene>
<protein>
    <submittedName>
        <fullName evidence="2">ROK family protein</fullName>
    </submittedName>
</protein>
<name>A0A7T6ZAA0_9BACI</name>
<dbReference type="InterPro" id="IPR043129">
    <property type="entry name" value="ATPase_NBD"/>
</dbReference>
<dbReference type="AlphaFoldDB" id="A0A7T6ZAA0"/>
<comment type="similarity">
    <text evidence="1">Belongs to the ROK (NagC/XylR) family.</text>
</comment>
<dbReference type="InterPro" id="IPR000600">
    <property type="entry name" value="ROK"/>
</dbReference>
<evidence type="ECO:0000256" key="1">
    <source>
        <dbReference type="ARBA" id="ARBA00006479"/>
    </source>
</evidence>
<evidence type="ECO:0000313" key="3">
    <source>
        <dbReference type="Proteomes" id="UP000595349"/>
    </source>
</evidence>
<evidence type="ECO:0000313" key="2">
    <source>
        <dbReference type="EMBL" id="QQK79732.1"/>
    </source>
</evidence>
<dbReference type="Proteomes" id="UP000595349">
    <property type="component" value="Chromosome"/>
</dbReference>
<dbReference type="RefSeq" id="WP_200089689.1">
    <property type="nucleotide sequence ID" value="NZ_CP054706.1"/>
</dbReference>
<dbReference type="Gene3D" id="3.30.420.40">
    <property type="match status" value="1"/>
</dbReference>
<accession>A0A7T6ZAA0</accession>
<keyword evidence="3" id="KW-1185">Reference proteome</keyword>
<dbReference type="SUPFAM" id="SSF53067">
    <property type="entry name" value="Actin-like ATPase domain"/>
    <property type="match status" value="1"/>
</dbReference>
<reference evidence="2 3" key="1">
    <citation type="submission" date="2020-06" db="EMBL/GenBank/DDBJ databases">
        <title>Genomic analysis of Salicibibacter sp. NKC21-4.</title>
        <authorList>
            <person name="Oh Y.J."/>
        </authorList>
    </citation>
    <scope>NUCLEOTIDE SEQUENCE [LARGE SCALE GENOMIC DNA]</scope>
    <source>
        <strain evidence="2 3">NKC21-4</strain>
    </source>
</reference>
<dbReference type="Pfam" id="PF00480">
    <property type="entry name" value="ROK"/>
    <property type="match status" value="1"/>
</dbReference>
<dbReference type="EMBL" id="CP054706">
    <property type="protein sequence ID" value="QQK79732.1"/>
    <property type="molecule type" value="Genomic_DNA"/>
</dbReference>
<sequence>MASYIVGADVGDTTTKFGLLTNKGECRDQRKIPTDKENGGNGFPPQIIVGIEERLGKHGISKNQLFSVVVGVPGCIDEYEAVVSAPNIGWGNYPFHSVLAGALHVPVSIMTRILGLRTNIGKPPEKRIRQLFL</sequence>
<dbReference type="KEGG" id="scib:HUG20_07430"/>